<dbReference type="Pfam" id="PF07995">
    <property type="entry name" value="GSDH"/>
    <property type="match status" value="2"/>
</dbReference>
<reference evidence="3 4" key="1">
    <citation type="submission" date="2021-04" db="EMBL/GenBank/DDBJ databases">
        <authorList>
            <person name="Rodrigo-Torres L."/>
            <person name="Arahal R. D."/>
            <person name="Lucena T."/>
        </authorList>
    </citation>
    <scope>NUCLEOTIDE SEQUENCE [LARGE SCALE GENOMIC DNA]</scope>
    <source>
        <strain evidence="3 4">CECT 9623</strain>
    </source>
</reference>
<feature type="chain" id="PRO_5047047256" evidence="1">
    <location>
        <begin position="21"/>
        <end position="492"/>
    </location>
</feature>
<protein>
    <submittedName>
        <fullName evidence="3">Quinoprotein glucose dehydrogenase B</fullName>
        <ecNumber evidence="3">1.1.5.2</ecNumber>
    </submittedName>
</protein>
<sequence length="492" mass="54724">MSLYKGLPFYLLAFCFFATAEVVPAQVPGQEKFEKRVIAKGISDPWEIVFGPDRHLWVTESKEYRVLRVDPATGNKEVLADLSSEKTFPNYDKVSDSIDGGKPAPQGGLMGMALHPNLLNGKPFVYLAFVYDFEGKNRPGDGQDPHDQGFHFKTKIVRCTYNAEIKKLEKPETVCDQISGSNDHNGGRLLISAINGKAYLFCSVGDMGAGQFKNAARANYAQDLNVYEGKMLRFNTEPDKDTDRKDSWIPDDNPFNKTKQNAVWSLGHRNAQGLAEINMNGKPVIFSSEHGPFSDDEINIIKRGRNYGHPLVIGFPDGNYNGLSAGVTDKDSLPGKWNTTYPFIENEQRNAKQLKNFEPPIKSFFATDNRQLLAFADTIRSGKKSPEWPSLAPSGIAAYTSEVIPGWKNSLLVSSLKQGKIVRLKLNATYTGIEEEKDYFASKVRYRDVAVSADGLKIYAITDKSAVTSGPSRENPEESTEEGAIIEFTFKR</sequence>
<keyword evidence="1" id="KW-0732">Signal</keyword>
<dbReference type="InterPro" id="IPR011041">
    <property type="entry name" value="Quinoprot_gluc/sorb_DH_b-prop"/>
</dbReference>
<feature type="domain" description="Glucose/Sorbosone dehydrogenase" evidence="2">
    <location>
        <begin position="389"/>
        <end position="465"/>
    </location>
</feature>
<dbReference type="PANTHER" id="PTHR19328">
    <property type="entry name" value="HEDGEHOG-INTERACTING PROTEIN"/>
    <property type="match status" value="1"/>
</dbReference>
<dbReference type="EMBL" id="CAJRAU010000013">
    <property type="protein sequence ID" value="CAG5074725.1"/>
    <property type="molecule type" value="Genomic_DNA"/>
</dbReference>
<organism evidence="3 4">
    <name type="scientific">Dyadobacter linearis</name>
    <dbReference type="NCBI Taxonomy" id="2823330"/>
    <lineage>
        <taxon>Bacteria</taxon>
        <taxon>Pseudomonadati</taxon>
        <taxon>Bacteroidota</taxon>
        <taxon>Cytophagia</taxon>
        <taxon>Cytophagales</taxon>
        <taxon>Spirosomataceae</taxon>
        <taxon>Dyadobacter</taxon>
    </lineage>
</organism>
<dbReference type="InterPro" id="IPR012938">
    <property type="entry name" value="Glc/Sorbosone_DH"/>
</dbReference>
<evidence type="ECO:0000313" key="4">
    <source>
        <dbReference type="Proteomes" id="UP000679725"/>
    </source>
</evidence>
<keyword evidence="4" id="KW-1185">Reference proteome</keyword>
<comment type="caution">
    <text evidence="3">The sequence shown here is derived from an EMBL/GenBank/DDBJ whole genome shotgun (WGS) entry which is preliminary data.</text>
</comment>
<dbReference type="EC" id="1.1.5.2" evidence="3"/>
<accession>A0ABM8UYI3</accession>
<evidence type="ECO:0000313" key="3">
    <source>
        <dbReference type="EMBL" id="CAG5074725.1"/>
    </source>
</evidence>
<evidence type="ECO:0000259" key="2">
    <source>
        <dbReference type="Pfam" id="PF07995"/>
    </source>
</evidence>
<keyword evidence="3" id="KW-0560">Oxidoreductase</keyword>
<feature type="signal peptide" evidence="1">
    <location>
        <begin position="1"/>
        <end position="20"/>
    </location>
</feature>
<dbReference type="Proteomes" id="UP000679725">
    <property type="component" value="Unassembled WGS sequence"/>
</dbReference>
<dbReference type="RefSeq" id="WP_215236635.1">
    <property type="nucleotide sequence ID" value="NZ_CAJRAU010000013.1"/>
</dbReference>
<gene>
    <name evidence="3" type="primary">gdhB</name>
    <name evidence="3" type="ORF">DYBT9623_05413</name>
</gene>
<dbReference type="PANTHER" id="PTHR19328:SF13">
    <property type="entry name" value="HIPL1 PROTEIN"/>
    <property type="match status" value="1"/>
</dbReference>
<dbReference type="SUPFAM" id="SSF50952">
    <property type="entry name" value="Soluble quinoprotein glucose dehydrogenase"/>
    <property type="match status" value="1"/>
</dbReference>
<evidence type="ECO:0000256" key="1">
    <source>
        <dbReference type="SAM" id="SignalP"/>
    </source>
</evidence>
<dbReference type="InterPro" id="IPR011042">
    <property type="entry name" value="6-blade_b-propeller_TolB-like"/>
</dbReference>
<dbReference type="GO" id="GO:0008876">
    <property type="term" value="F:quinoprotein glucose dehydrogenase activity"/>
    <property type="evidence" value="ECO:0007669"/>
    <property type="project" value="UniProtKB-EC"/>
</dbReference>
<name>A0ABM8UYI3_9BACT</name>
<feature type="domain" description="Glucose/Sorbosone dehydrogenase" evidence="2">
    <location>
        <begin position="43"/>
        <end position="313"/>
    </location>
</feature>
<proteinExistence type="predicted"/>
<dbReference type="Gene3D" id="2.120.10.30">
    <property type="entry name" value="TolB, C-terminal domain"/>
    <property type="match status" value="1"/>
</dbReference>